<keyword evidence="1" id="KW-1133">Transmembrane helix</keyword>
<evidence type="ECO:0000313" key="3">
    <source>
        <dbReference type="Proteomes" id="UP000033428"/>
    </source>
</evidence>
<dbReference type="AlphaFoldDB" id="A0A0F0CRW1"/>
<proteinExistence type="predicted"/>
<protein>
    <submittedName>
        <fullName evidence="2">Uncharacterized protein</fullName>
    </submittedName>
</protein>
<keyword evidence="1" id="KW-0472">Membrane</keyword>
<keyword evidence="1" id="KW-0812">Transmembrane</keyword>
<sequence>MLRRYCKNFIVSIFIAILINSITIFGVAENLPNEKSFFSFDRYNGVNARLAELLRDKGTRQDIELFAQSFLEGMRFLKTGDNKKALEFFVTAWKAWPEYFNPKTAVETQILYIF</sequence>
<comment type="caution">
    <text evidence="2">The sequence shown here is derived from an EMBL/GenBank/DDBJ whole genome shotgun (WGS) entry which is preliminary data.</text>
</comment>
<dbReference type="EMBL" id="JYNY01000380">
    <property type="protein sequence ID" value="KJJ84241.1"/>
    <property type="molecule type" value="Genomic_DNA"/>
</dbReference>
<accession>A0A0F0CRW1</accession>
<name>A0A0F0CRW1_9BACT</name>
<keyword evidence="3" id="KW-1185">Reference proteome</keyword>
<dbReference type="Proteomes" id="UP000033428">
    <property type="component" value="Unassembled WGS sequence"/>
</dbReference>
<feature type="transmembrane region" description="Helical" evidence="1">
    <location>
        <begin position="9"/>
        <end position="28"/>
    </location>
</feature>
<gene>
    <name evidence="2" type="ORF">OMAG_001891</name>
</gene>
<organism evidence="2 3">
    <name type="scientific">Candidatus Omnitrophus magneticus</name>
    <dbReference type="NCBI Taxonomy" id="1609969"/>
    <lineage>
        <taxon>Bacteria</taxon>
        <taxon>Pseudomonadati</taxon>
        <taxon>Candidatus Omnitrophota</taxon>
        <taxon>Candidatus Omnitrophus</taxon>
    </lineage>
</organism>
<evidence type="ECO:0000256" key="1">
    <source>
        <dbReference type="SAM" id="Phobius"/>
    </source>
</evidence>
<evidence type="ECO:0000313" key="2">
    <source>
        <dbReference type="EMBL" id="KJJ84241.1"/>
    </source>
</evidence>
<reference evidence="2 3" key="1">
    <citation type="submission" date="2015-02" db="EMBL/GenBank/DDBJ databases">
        <title>Single-cell genomics of uncultivated deep-branching MTB reveals a conserved set of magnetosome genes.</title>
        <authorList>
            <person name="Kolinko S."/>
            <person name="Richter M."/>
            <person name="Glockner F.O."/>
            <person name="Brachmann A."/>
            <person name="Schuler D."/>
        </authorList>
    </citation>
    <scope>NUCLEOTIDE SEQUENCE [LARGE SCALE GENOMIC DNA]</scope>
    <source>
        <strain evidence="2">SKK-01</strain>
    </source>
</reference>